<dbReference type="STRING" id="1246581.A0A2H9TI51"/>
<proteinExistence type="predicted"/>
<feature type="non-terminal residue" evidence="1">
    <location>
        <position position="1"/>
    </location>
</feature>
<dbReference type="AlphaFoldDB" id="A0A2H9TI51"/>
<evidence type="ECO:0000313" key="2">
    <source>
        <dbReference type="Proteomes" id="UP000240830"/>
    </source>
</evidence>
<gene>
    <name evidence="1" type="ORF">PSACC_02788</name>
</gene>
<sequence>IVCSCKCMNCRMNRRIRKRAPVEDSMAEIVHTIECIAVVGKQNNPLWLKNFTEKPELDLHYFVNVTLDAIDERRNSKLRLMIINCTNAGRYALCTATRIKFIAVVRWSGRPPKEASVKTLLQEVYTLYISLVSNPFYTIDSEVRGRECSKFVNFINTLKL</sequence>
<dbReference type="InterPro" id="IPR006722">
    <property type="entry name" value="Sedlin"/>
</dbReference>
<comment type="caution">
    <text evidence="1">The sequence shown here is derived from an EMBL/GenBank/DDBJ whole genome shotgun (WGS) entry which is preliminary data.</text>
</comment>
<dbReference type="OrthoDB" id="18320at2759"/>
<dbReference type="EMBL" id="MTSL01000176">
    <property type="protein sequence ID" value="PJF17399.1"/>
    <property type="molecule type" value="Genomic_DNA"/>
</dbReference>
<organism evidence="1 2">
    <name type="scientific">Paramicrosporidium saccamoebae</name>
    <dbReference type="NCBI Taxonomy" id="1246581"/>
    <lineage>
        <taxon>Eukaryota</taxon>
        <taxon>Fungi</taxon>
        <taxon>Fungi incertae sedis</taxon>
        <taxon>Cryptomycota</taxon>
        <taxon>Cryptomycota incertae sedis</taxon>
        <taxon>Paramicrosporidium</taxon>
    </lineage>
</organism>
<keyword evidence="2" id="KW-1185">Reference proteome</keyword>
<dbReference type="Gene3D" id="3.30.450.70">
    <property type="match status" value="1"/>
</dbReference>
<dbReference type="Proteomes" id="UP000240830">
    <property type="component" value="Unassembled WGS sequence"/>
</dbReference>
<dbReference type="GO" id="GO:0006888">
    <property type="term" value="P:endoplasmic reticulum to Golgi vesicle-mediated transport"/>
    <property type="evidence" value="ECO:0007669"/>
    <property type="project" value="InterPro"/>
</dbReference>
<dbReference type="InterPro" id="IPR011012">
    <property type="entry name" value="Longin-like_dom_sf"/>
</dbReference>
<dbReference type="SUPFAM" id="SSF64356">
    <property type="entry name" value="SNARE-like"/>
    <property type="match status" value="1"/>
</dbReference>
<reference evidence="1 2" key="1">
    <citation type="submission" date="2016-10" db="EMBL/GenBank/DDBJ databases">
        <title>The genome of Paramicrosporidium saccamoebae is the missing link in understanding Cryptomycota and Microsporidia evolution.</title>
        <authorList>
            <person name="Quandt C.A."/>
            <person name="Beaudet D."/>
            <person name="Corsaro D."/>
            <person name="Michel R."/>
            <person name="Corradi N."/>
            <person name="James T."/>
        </authorList>
    </citation>
    <scope>NUCLEOTIDE SEQUENCE [LARGE SCALE GENOMIC DNA]</scope>
    <source>
        <strain evidence="1 2">KSL3</strain>
    </source>
</reference>
<protein>
    <recommendedName>
        <fullName evidence="3">Trafficking protein particle complex subunit 2</fullName>
    </recommendedName>
</protein>
<accession>A0A2H9TI51</accession>
<dbReference type="Pfam" id="PF04628">
    <property type="entry name" value="Sedlin_N"/>
    <property type="match status" value="1"/>
</dbReference>
<evidence type="ECO:0008006" key="3">
    <source>
        <dbReference type="Google" id="ProtNLM"/>
    </source>
</evidence>
<evidence type="ECO:0000313" key="1">
    <source>
        <dbReference type="EMBL" id="PJF17399.1"/>
    </source>
</evidence>
<name>A0A2H9TI51_9FUNG</name>
<dbReference type="GO" id="GO:0005737">
    <property type="term" value="C:cytoplasm"/>
    <property type="evidence" value="ECO:0007669"/>
    <property type="project" value="GOC"/>
</dbReference>
<dbReference type="PANTHER" id="PTHR12403">
    <property type="entry name" value="TRAFFICKING PROTEIN PARTICLE COMPLEX SUBUNIT 2"/>
    <property type="match status" value="1"/>
</dbReference>